<dbReference type="GO" id="GO:0006508">
    <property type="term" value="P:proteolysis"/>
    <property type="evidence" value="ECO:0007669"/>
    <property type="project" value="UniProtKB-KW"/>
</dbReference>
<name>A0A0F9LYT2_9ZZZZ</name>
<evidence type="ECO:0000256" key="1">
    <source>
        <dbReference type="ARBA" id="ARBA00022645"/>
    </source>
</evidence>
<evidence type="ECO:0000256" key="2">
    <source>
        <dbReference type="ARBA" id="ARBA00022670"/>
    </source>
</evidence>
<keyword evidence="3" id="KW-0732">Signal</keyword>
<dbReference type="Gene3D" id="3.40.50.1820">
    <property type="entry name" value="alpha/beta hydrolase"/>
    <property type="match status" value="1"/>
</dbReference>
<accession>A0A0F9LYT2</accession>
<evidence type="ECO:0000256" key="3">
    <source>
        <dbReference type="ARBA" id="ARBA00022729"/>
    </source>
</evidence>
<dbReference type="EMBL" id="LAZR01005394">
    <property type="protein sequence ID" value="KKN00285.1"/>
    <property type="molecule type" value="Genomic_DNA"/>
</dbReference>
<proteinExistence type="predicted"/>
<dbReference type="Pfam" id="PF00450">
    <property type="entry name" value="Peptidase_S10"/>
    <property type="match status" value="1"/>
</dbReference>
<reference evidence="6" key="1">
    <citation type="journal article" date="2015" name="Nature">
        <title>Complex archaea that bridge the gap between prokaryotes and eukaryotes.</title>
        <authorList>
            <person name="Spang A."/>
            <person name="Saw J.H."/>
            <person name="Jorgensen S.L."/>
            <person name="Zaremba-Niedzwiedzka K."/>
            <person name="Martijn J."/>
            <person name="Lind A.E."/>
            <person name="van Eijk R."/>
            <person name="Schleper C."/>
            <person name="Guy L."/>
            <person name="Ettema T.J."/>
        </authorList>
    </citation>
    <scope>NUCLEOTIDE SEQUENCE</scope>
</reference>
<evidence type="ECO:0000256" key="5">
    <source>
        <dbReference type="ARBA" id="ARBA00023180"/>
    </source>
</evidence>
<keyword evidence="4" id="KW-0378">Hydrolase</keyword>
<dbReference type="PANTHER" id="PTHR11802">
    <property type="entry name" value="SERINE PROTEASE FAMILY S10 SERINE CARBOXYPEPTIDASE"/>
    <property type="match status" value="1"/>
</dbReference>
<keyword evidence="1" id="KW-0121">Carboxypeptidase</keyword>
<evidence type="ECO:0000256" key="4">
    <source>
        <dbReference type="ARBA" id="ARBA00022801"/>
    </source>
</evidence>
<comment type="caution">
    <text evidence="6">The sequence shown here is derived from an EMBL/GenBank/DDBJ whole genome shotgun (WGS) entry which is preliminary data.</text>
</comment>
<protein>
    <recommendedName>
        <fullName evidence="7">Carboxypeptidase</fullName>
    </recommendedName>
</protein>
<dbReference type="InterPro" id="IPR029058">
    <property type="entry name" value="AB_hydrolase_fold"/>
</dbReference>
<dbReference type="PROSITE" id="PS00131">
    <property type="entry name" value="CARBOXYPEPT_SER_SER"/>
    <property type="match status" value="1"/>
</dbReference>
<dbReference type="InterPro" id="IPR001563">
    <property type="entry name" value="Peptidase_S10"/>
</dbReference>
<evidence type="ECO:0008006" key="7">
    <source>
        <dbReference type="Google" id="ProtNLM"/>
    </source>
</evidence>
<dbReference type="InterPro" id="IPR018202">
    <property type="entry name" value="Ser_caboxypep_ser_AS"/>
</dbReference>
<organism evidence="6">
    <name type="scientific">marine sediment metagenome</name>
    <dbReference type="NCBI Taxonomy" id="412755"/>
    <lineage>
        <taxon>unclassified sequences</taxon>
        <taxon>metagenomes</taxon>
        <taxon>ecological metagenomes</taxon>
    </lineage>
</organism>
<sequence>MNKLFLGILLLNCFQFSLSAQEKETAKAETTKHSAHERKIPIDTSVTTQHSVTINGTPIDYTATTGMQPVWDESGQPTASLQYTYYTRNNVKDRAARPLLISFNGGPGSASVWMHLAYTGPRILKIDDEGYPVQPYGIKDNPFSVLDVTDIVYVNPANTGYSRTIPEQLEVKDRKKFFGINADIKYLAEWLNTFVTRNNRWQSPKYIVGESYGGTRVMGLSLALQDQQWMYLNGVIMVSPADYKVIRVGGPVSDALNLPYFTAAAWYHKALPDELQSKDLLDILPESEDYTLNTLIPALAKGWHIKDSDRDAVAEKMAYYSGLSKTEILNQNLVISTSYFWKNLLKDKGAFTLGRLDSRYLGFDRQVSGMETDYNPELTSWLHSFTPAINYYLQEELNFKTDIKYNMFGPVHPWDNENDTTRDDLRLAMAQNPYLNVLVQSGYFDGATTYFNAKYTMWQVDPSGRMKDRFEFKGYRSGHMMYLRREDLKVANDDIRAFIERTLAKGKSAKY</sequence>
<keyword evidence="2" id="KW-0645">Protease</keyword>
<dbReference type="AlphaFoldDB" id="A0A0F9LYT2"/>
<dbReference type="PANTHER" id="PTHR11802:SF3">
    <property type="entry name" value="RETINOID-INDUCIBLE SERINE CARBOXYPEPTIDASE"/>
    <property type="match status" value="1"/>
</dbReference>
<dbReference type="GO" id="GO:0004185">
    <property type="term" value="F:serine-type carboxypeptidase activity"/>
    <property type="evidence" value="ECO:0007669"/>
    <property type="project" value="InterPro"/>
</dbReference>
<gene>
    <name evidence="6" type="ORF">LCGC14_1139290</name>
</gene>
<evidence type="ECO:0000313" key="6">
    <source>
        <dbReference type="EMBL" id="KKN00285.1"/>
    </source>
</evidence>
<dbReference type="SUPFAM" id="SSF53474">
    <property type="entry name" value="alpha/beta-Hydrolases"/>
    <property type="match status" value="1"/>
</dbReference>
<keyword evidence="5" id="KW-0325">Glycoprotein</keyword>